<evidence type="ECO:0008006" key="3">
    <source>
        <dbReference type="Google" id="ProtNLM"/>
    </source>
</evidence>
<keyword evidence="2" id="KW-1185">Reference proteome</keyword>
<accession>A0ABM7Q8A1</accession>
<protein>
    <recommendedName>
        <fullName evidence="3">DUF3016 domain-containing protein</fullName>
    </recommendedName>
</protein>
<dbReference type="Proteomes" id="UP000681317">
    <property type="component" value="Chromosome"/>
</dbReference>
<proteinExistence type="predicted"/>
<organism evidence="1 2">
    <name type="scientific">Noviluteimonas caseinilytica</name>
    <dbReference type="NCBI Taxonomy" id="2675101"/>
    <lineage>
        <taxon>Bacteria</taxon>
        <taxon>Pseudomonadati</taxon>
        <taxon>Pseudomonadota</taxon>
        <taxon>Gammaproteobacteria</taxon>
        <taxon>Lysobacterales</taxon>
        <taxon>Lysobacteraceae</taxon>
        <taxon>Noviluteimonas</taxon>
    </lineage>
</organism>
<gene>
    <name evidence="1" type="ORF">LYSCAS_26530</name>
</gene>
<evidence type="ECO:0000313" key="2">
    <source>
        <dbReference type="Proteomes" id="UP000681317"/>
    </source>
</evidence>
<evidence type="ECO:0000313" key="1">
    <source>
        <dbReference type="EMBL" id="BCT93629.1"/>
    </source>
</evidence>
<reference evidence="1 2" key="1">
    <citation type="submission" date="2021-03" db="EMBL/GenBank/DDBJ databases">
        <title>Complete Genome Sequences of Two Lysobacter Strains Isolated from Sea Water (Lysobacter caseinilyticus) and Soil (Lysobacter helvus) in South Korea.</title>
        <authorList>
            <person name="Watanabe Y."/>
            <person name="Arakawa K."/>
        </authorList>
    </citation>
    <scope>NUCLEOTIDE SEQUENCE [LARGE SCALE GENOMIC DNA]</scope>
    <source>
        <strain evidence="1 2">KVB24</strain>
    </source>
</reference>
<dbReference type="EMBL" id="AP024545">
    <property type="protein sequence ID" value="BCT93629.1"/>
    <property type="molecule type" value="Genomic_DNA"/>
</dbReference>
<sequence>MEAVCNSGEWDRGSCIVQTQRYAASTDAASEATMKRPTQAFLLMTAMLAVASDVFARDDDALVEMFHEIAGPATKTWSLRLEPDGDVVEHRGDLSRRRERIRCRLSPVEADRVVASARQWLDPVPTRVRTSGPLQFDGPYKTLSVRQGADLRMSWWDAPAKTNLNADEQAFVRAWNAVEALLDCRGRK</sequence>
<name>A0ABM7Q8A1_9GAMM</name>